<dbReference type="KEGG" id="mrob:HH214_02265"/>
<organism evidence="2 3">
    <name type="scientific">Mucilaginibacter robiniae</name>
    <dbReference type="NCBI Taxonomy" id="2728022"/>
    <lineage>
        <taxon>Bacteria</taxon>
        <taxon>Pseudomonadati</taxon>
        <taxon>Bacteroidota</taxon>
        <taxon>Sphingobacteriia</taxon>
        <taxon>Sphingobacteriales</taxon>
        <taxon>Sphingobacteriaceae</taxon>
        <taxon>Mucilaginibacter</taxon>
    </lineage>
</organism>
<dbReference type="EMBL" id="CP051682">
    <property type="protein sequence ID" value="QJD94782.1"/>
    <property type="molecule type" value="Genomic_DNA"/>
</dbReference>
<protein>
    <recommendedName>
        <fullName evidence="4">Lipoprotein</fullName>
    </recommendedName>
</protein>
<proteinExistence type="predicted"/>
<accession>A0A7L5DUQ0</accession>
<evidence type="ECO:0000313" key="2">
    <source>
        <dbReference type="EMBL" id="QJD94782.1"/>
    </source>
</evidence>
<sequence>MKKRILPFALIALLGLSAGCLKSKQEDATPVVQPQGTFSGQFTRYHYNRINNSVDSLKISLSLLLSSSNFSVGGDTTKHAGSHGTFQYDNTYLTFADNTVPATNTTPVTLLPKIHLIGSYVYAYDGITLQLRASNDTLIYYYNLKKSN</sequence>
<dbReference type="Proteomes" id="UP000503278">
    <property type="component" value="Chromosome"/>
</dbReference>
<keyword evidence="1" id="KW-0732">Signal</keyword>
<feature type="signal peptide" evidence="1">
    <location>
        <begin position="1"/>
        <end position="18"/>
    </location>
</feature>
<evidence type="ECO:0000256" key="1">
    <source>
        <dbReference type="SAM" id="SignalP"/>
    </source>
</evidence>
<dbReference type="PROSITE" id="PS51257">
    <property type="entry name" value="PROKAR_LIPOPROTEIN"/>
    <property type="match status" value="1"/>
</dbReference>
<feature type="chain" id="PRO_5029567986" description="Lipoprotein" evidence="1">
    <location>
        <begin position="19"/>
        <end position="148"/>
    </location>
</feature>
<dbReference type="RefSeq" id="WP_169605799.1">
    <property type="nucleotide sequence ID" value="NZ_CP051682.1"/>
</dbReference>
<evidence type="ECO:0008006" key="4">
    <source>
        <dbReference type="Google" id="ProtNLM"/>
    </source>
</evidence>
<evidence type="ECO:0000313" key="3">
    <source>
        <dbReference type="Proteomes" id="UP000503278"/>
    </source>
</evidence>
<name>A0A7L5DUQ0_9SPHI</name>
<reference evidence="2 3" key="1">
    <citation type="submission" date="2020-04" db="EMBL/GenBank/DDBJ databases">
        <title>Genome sequencing of novel species.</title>
        <authorList>
            <person name="Heo J."/>
            <person name="Kim S.-J."/>
            <person name="Kim J.-S."/>
            <person name="Hong S.-B."/>
            <person name="Kwon S.-W."/>
        </authorList>
    </citation>
    <scope>NUCLEOTIDE SEQUENCE [LARGE SCALE GENOMIC DNA]</scope>
    <source>
        <strain evidence="2 3">F39-2</strain>
    </source>
</reference>
<dbReference type="AlphaFoldDB" id="A0A7L5DUQ0"/>
<keyword evidence="3" id="KW-1185">Reference proteome</keyword>
<gene>
    <name evidence="2" type="ORF">HH214_02265</name>
</gene>